<dbReference type="CDD" id="cd00176">
    <property type="entry name" value="SPEC"/>
    <property type="match status" value="1"/>
</dbReference>
<dbReference type="AlphaFoldDB" id="A0A4W3GUZ5"/>
<dbReference type="InterPro" id="IPR018159">
    <property type="entry name" value="Spectrin/alpha-actinin"/>
</dbReference>
<dbReference type="InParanoid" id="A0A4W3GUZ5"/>
<dbReference type="Gene3D" id="1.20.58.60">
    <property type="match status" value="1"/>
</dbReference>
<reference evidence="2" key="3">
    <citation type="journal article" date="2014" name="Nature">
        <title>Elephant shark genome provides unique insights into gnathostome evolution.</title>
        <authorList>
            <consortium name="International Elephant Shark Genome Sequencing Consortium"/>
            <person name="Venkatesh B."/>
            <person name="Lee A.P."/>
            <person name="Ravi V."/>
            <person name="Maurya A.K."/>
            <person name="Lian M.M."/>
            <person name="Swann J.B."/>
            <person name="Ohta Y."/>
            <person name="Flajnik M.F."/>
            <person name="Sutoh Y."/>
            <person name="Kasahara M."/>
            <person name="Hoon S."/>
            <person name="Gangu V."/>
            <person name="Roy S.W."/>
            <person name="Irimia M."/>
            <person name="Korzh V."/>
            <person name="Kondrychyn I."/>
            <person name="Lim Z.W."/>
            <person name="Tay B.H."/>
            <person name="Tohari S."/>
            <person name="Kong K.W."/>
            <person name="Ho S."/>
            <person name="Lorente-Galdos B."/>
            <person name="Quilez J."/>
            <person name="Marques-Bonet T."/>
            <person name="Raney B.J."/>
            <person name="Ingham P.W."/>
            <person name="Tay A."/>
            <person name="Hillier L.W."/>
            <person name="Minx P."/>
            <person name="Boehm T."/>
            <person name="Wilson R.K."/>
            <person name="Brenner S."/>
            <person name="Warren W.C."/>
        </authorList>
    </citation>
    <scope>NUCLEOTIDE SEQUENCE [LARGE SCALE GENOMIC DNA]</scope>
</reference>
<dbReference type="Proteomes" id="UP000314986">
    <property type="component" value="Unassembled WGS sequence"/>
</dbReference>
<evidence type="ECO:0008006" key="3">
    <source>
        <dbReference type="Google" id="ProtNLM"/>
    </source>
</evidence>
<dbReference type="InterPro" id="IPR002017">
    <property type="entry name" value="Spectrin_repeat"/>
</dbReference>
<name>A0A4W3GUZ5_CALMI</name>
<dbReference type="STRING" id="7868.ENSCMIP00000007401"/>
<protein>
    <recommendedName>
        <fullName evidence="3">Dystrophin</fullName>
    </recommendedName>
</protein>
<proteinExistence type="predicted"/>
<dbReference type="Ensembl" id="ENSCMIT00000007625.1">
    <property type="protein sequence ID" value="ENSCMIP00000007401.1"/>
    <property type="gene ID" value="ENSCMIG00000004068.1"/>
</dbReference>
<dbReference type="SUPFAM" id="SSF46966">
    <property type="entry name" value="Spectrin repeat"/>
    <property type="match status" value="1"/>
</dbReference>
<organism evidence="1 2">
    <name type="scientific">Callorhinchus milii</name>
    <name type="common">Ghost shark</name>
    <dbReference type="NCBI Taxonomy" id="7868"/>
    <lineage>
        <taxon>Eukaryota</taxon>
        <taxon>Metazoa</taxon>
        <taxon>Chordata</taxon>
        <taxon>Craniata</taxon>
        <taxon>Vertebrata</taxon>
        <taxon>Chondrichthyes</taxon>
        <taxon>Holocephali</taxon>
        <taxon>Chimaeriformes</taxon>
        <taxon>Callorhinchidae</taxon>
        <taxon>Callorhinchus</taxon>
    </lineage>
</organism>
<sequence>KVLFITKNKLNGLGPHIIVHLFLYKTTKELQDGIGSQHAVVTSLNVTGKEIIDQSSTADAGILKEKLSSLNRRWQGVCRQVDARKKRLEEDKTLLSELQKDLKEFNCWLEEGERIVRIELVPGNEQNLKDSLETVKLQVDEIPS</sequence>
<reference evidence="1" key="5">
    <citation type="submission" date="2025-09" db="UniProtKB">
        <authorList>
            <consortium name="Ensembl"/>
        </authorList>
    </citation>
    <scope>IDENTIFICATION</scope>
</reference>
<evidence type="ECO:0000313" key="1">
    <source>
        <dbReference type="Ensembl" id="ENSCMIP00000007401.1"/>
    </source>
</evidence>
<accession>A0A4W3GUZ5</accession>
<reference evidence="1" key="4">
    <citation type="submission" date="2025-08" db="UniProtKB">
        <authorList>
            <consortium name="Ensembl"/>
        </authorList>
    </citation>
    <scope>IDENTIFICATION</scope>
</reference>
<keyword evidence="2" id="KW-1185">Reference proteome</keyword>
<dbReference type="Pfam" id="PF00435">
    <property type="entry name" value="Spectrin"/>
    <property type="match status" value="1"/>
</dbReference>
<evidence type="ECO:0000313" key="2">
    <source>
        <dbReference type="Proteomes" id="UP000314986"/>
    </source>
</evidence>
<reference evidence="2" key="1">
    <citation type="journal article" date="2006" name="Science">
        <title>Ancient noncoding elements conserved in the human genome.</title>
        <authorList>
            <person name="Venkatesh B."/>
            <person name="Kirkness E.F."/>
            <person name="Loh Y.H."/>
            <person name="Halpern A.L."/>
            <person name="Lee A.P."/>
            <person name="Johnson J."/>
            <person name="Dandona N."/>
            <person name="Viswanathan L.D."/>
            <person name="Tay A."/>
            <person name="Venter J.C."/>
            <person name="Strausberg R.L."/>
            <person name="Brenner S."/>
        </authorList>
    </citation>
    <scope>NUCLEOTIDE SEQUENCE [LARGE SCALE GENOMIC DNA]</scope>
</reference>
<reference evidence="2" key="2">
    <citation type="journal article" date="2007" name="PLoS Biol.">
        <title>Survey sequencing and comparative analysis of the elephant shark (Callorhinchus milii) genome.</title>
        <authorList>
            <person name="Venkatesh B."/>
            <person name="Kirkness E.F."/>
            <person name="Loh Y.H."/>
            <person name="Halpern A.L."/>
            <person name="Lee A.P."/>
            <person name="Johnson J."/>
            <person name="Dandona N."/>
            <person name="Viswanathan L.D."/>
            <person name="Tay A."/>
            <person name="Venter J.C."/>
            <person name="Strausberg R.L."/>
            <person name="Brenner S."/>
        </authorList>
    </citation>
    <scope>NUCLEOTIDE SEQUENCE [LARGE SCALE GENOMIC DNA]</scope>
</reference>